<evidence type="ECO:0000313" key="1">
    <source>
        <dbReference type="EMBL" id="CAE7248485.1"/>
    </source>
</evidence>
<gene>
    <name evidence="1" type="ORF">SNAT2548_LOCUS12031</name>
</gene>
<dbReference type="OrthoDB" id="10482731at2759"/>
<dbReference type="EMBL" id="CAJNDS010001114">
    <property type="protein sequence ID" value="CAE7248485.1"/>
    <property type="molecule type" value="Genomic_DNA"/>
</dbReference>
<sequence>MAAEDAQVEEAAKNIPSKTLATVHKLLGKGSLTLSTSIHKSLDLFAKVLDMIGQSTIFVYGLSSALSFAVLRVWQPGQGDFSSDELMAASVGAKLDEANMDACRGKTRGASCMFLQFAGFSNETVAQGICCGGTCGVGPCTEGPEEETAEQEFAVQNVSLGQLRRQSKFLYGFINLARKSYGGFCKDPDAE</sequence>
<accession>A0A812LLB5</accession>
<comment type="caution">
    <text evidence="1">The sequence shown here is derived from an EMBL/GenBank/DDBJ whole genome shotgun (WGS) entry which is preliminary data.</text>
</comment>
<reference evidence="1" key="1">
    <citation type="submission" date="2021-02" db="EMBL/GenBank/DDBJ databases">
        <authorList>
            <person name="Dougan E. K."/>
            <person name="Rhodes N."/>
            <person name="Thang M."/>
            <person name="Chan C."/>
        </authorList>
    </citation>
    <scope>NUCLEOTIDE SEQUENCE</scope>
</reference>
<dbReference type="Proteomes" id="UP000604046">
    <property type="component" value="Unassembled WGS sequence"/>
</dbReference>
<name>A0A812LLB5_9DINO</name>
<dbReference type="AlphaFoldDB" id="A0A812LLB5"/>
<organism evidence="1 2">
    <name type="scientific">Symbiodinium natans</name>
    <dbReference type="NCBI Taxonomy" id="878477"/>
    <lineage>
        <taxon>Eukaryota</taxon>
        <taxon>Sar</taxon>
        <taxon>Alveolata</taxon>
        <taxon>Dinophyceae</taxon>
        <taxon>Suessiales</taxon>
        <taxon>Symbiodiniaceae</taxon>
        <taxon>Symbiodinium</taxon>
    </lineage>
</organism>
<protein>
    <submittedName>
        <fullName evidence="1">Uncharacterized protein</fullName>
    </submittedName>
</protein>
<evidence type="ECO:0000313" key="2">
    <source>
        <dbReference type="Proteomes" id="UP000604046"/>
    </source>
</evidence>
<keyword evidence="2" id="KW-1185">Reference proteome</keyword>
<proteinExistence type="predicted"/>